<feature type="transmembrane region" description="Helical" evidence="1">
    <location>
        <begin position="23"/>
        <end position="46"/>
    </location>
</feature>
<dbReference type="Proteomes" id="UP000075398">
    <property type="component" value="Unassembled WGS sequence"/>
</dbReference>
<keyword evidence="1" id="KW-0812">Transmembrane</keyword>
<dbReference type="AlphaFoldDB" id="A0A150J5F1"/>
<evidence type="ECO:0000313" key="3">
    <source>
        <dbReference type="Proteomes" id="UP000075398"/>
    </source>
</evidence>
<dbReference type="EMBL" id="LNGC01000026">
    <property type="protein sequence ID" value="KYC52345.1"/>
    <property type="molecule type" value="Genomic_DNA"/>
</dbReference>
<sequence>MEESFTNLLYGLIEYMDKEKKKLYLAVVFTLLIAPIGLIINIGTYLSMRYHIKILMDIMHIFDFGPRGSPPFFVILNFISSIVIIYVGVKILLFLRHWEHKLRNIKEFEKQTFEDVMKGENIEDEN</sequence>
<proteinExistence type="predicted"/>
<protein>
    <submittedName>
        <fullName evidence="2">Uncharacterized protein</fullName>
    </submittedName>
</protein>
<evidence type="ECO:0000313" key="2">
    <source>
        <dbReference type="EMBL" id="KYC52345.1"/>
    </source>
</evidence>
<comment type="caution">
    <text evidence="2">The sequence shown here is derived from an EMBL/GenBank/DDBJ whole genome shotgun (WGS) entry which is preliminary data.</text>
</comment>
<reference evidence="2 3" key="1">
    <citation type="journal article" date="2016" name="ISME J.">
        <title>Chasing the elusive Euryarchaeota class WSA2: genomes reveal a uniquely fastidious methyl-reducing methanogen.</title>
        <authorList>
            <person name="Nobu M.K."/>
            <person name="Narihiro T."/>
            <person name="Kuroda K."/>
            <person name="Mei R."/>
            <person name="Liu W.T."/>
        </authorList>
    </citation>
    <scope>NUCLEOTIDE SEQUENCE [LARGE SCALE GENOMIC DNA]</scope>
    <source>
        <strain evidence="2">U1lsi0528_Bin055</strain>
    </source>
</reference>
<name>A0A150J5F1_9EURY</name>
<evidence type="ECO:0000256" key="1">
    <source>
        <dbReference type="SAM" id="Phobius"/>
    </source>
</evidence>
<keyword evidence="1" id="KW-0472">Membrane</keyword>
<organism evidence="2 3">
    <name type="scientific">Candidatus Methanofastidiosum methylothiophilum</name>
    <dbReference type="NCBI Taxonomy" id="1705564"/>
    <lineage>
        <taxon>Archaea</taxon>
        <taxon>Methanobacteriati</taxon>
        <taxon>Methanobacteriota</taxon>
        <taxon>Stenosarchaea group</taxon>
        <taxon>Candidatus Methanofastidiosia</taxon>
        <taxon>Candidatus Methanofastidiosales</taxon>
        <taxon>Candidatus Methanofastidiosaceae</taxon>
        <taxon>Candidatus Methanofastidiosum</taxon>
    </lineage>
</organism>
<keyword evidence="1" id="KW-1133">Transmembrane helix</keyword>
<accession>A0A150J5F1</accession>
<feature type="transmembrane region" description="Helical" evidence="1">
    <location>
        <begin position="72"/>
        <end position="95"/>
    </location>
</feature>
<gene>
    <name evidence="2" type="ORF">AMQ22_00860</name>
</gene>